<dbReference type="EMBL" id="LAYC01000002">
    <property type="protein sequence ID" value="KYK57749.1"/>
    <property type="molecule type" value="Genomic_DNA"/>
</dbReference>
<evidence type="ECO:0000313" key="5">
    <source>
        <dbReference type="Proteomes" id="UP000076580"/>
    </source>
</evidence>
<dbReference type="GO" id="GO:0005829">
    <property type="term" value="C:cytosol"/>
    <property type="evidence" value="ECO:0007669"/>
    <property type="project" value="TreeGrafter"/>
</dbReference>
<dbReference type="Gene3D" id="3.30.70.930">
    <property type="match status" value="1"/>
</dbReference>
<comment type="similarity">
    <text evidence="1">Belongs to the UPF0045 family.</text>
</comment>
<dbReference type="InterPro" id="IPR029756">
    <property type="entry name" value="MTH1187/YkoF-like"/>
</dbReference>
<feature type="compositionally biased region" description="Polar residues" evidence="2">
    <location>
        <begin position="50"/>
        <end position="60"/>
    </location>
</feature>
<dbReference type="InterPro" id="IPR002767">
    <property type="entry name" value="Thiamine_BP"/>
</dbReference>
<feature type="domain" description="Thiamine-binding protein" evidence="3">
    <location>
        <begin position="67"/>
        <end position="103"/>
    </location>
</feature>
<reference evidence="4 5" key="1">
    <citation type="journal article" date="2016" name="Sci. Rep.">
        <title>Insights into Adaptations to a Near-Obligate Nematode Endoparasitic Lifestyle from the Finished Genome of Drechmeria coniospora.</title>
        <authorList>
            <person name="Zhang L."/>
            <person name="Zhou Z."/>
            <person name="Guo Q."/>
            <person name="Fokkens L."/>
            <person name="Miskei M."/>
            <person name="Pocsi I."/>
            <person name="Zhang W."/>
            <person name="Chen M."/>
            <person name="Wang L."/>
            <person name="Sun Y."/>
            <person name="Donzelli B.G."/>
            <person name="Gibson D.M."/>
            <person name="Nelson D.R."/>
            <person name="Luo J.G."/>
            <person name="Rep M."/>
            <person name="Liu H."/>
            <person name="Yang S."/>
            <person name="Wang J."/>
            <person name="Krasnoff S.B."/>
            <person name="Xu Y."/>
            <person name="Molnar I."/>
            <person name="Lin M."/>
        </authorList>
    </citation>
    <scope>NUCLEOTIDE SEQUENCE [LARGE SCALE GENOMIC DNA]</scope>
    <source>
        <strain evidence="4 5">ARSEF 6962</strain>
    </source>
</reference>
<keyword evidence="5" id="KW-1185">Reference proteome</keyword>
<accession>A0A151GKZ2</accession>
<sequence>MLNQRDAKVGTGTTSVAEEVAEVQRLLKASGLRYTMHSAGTTVERGFGKTSRSSTVQANGGTPARAEGSWDEVMAVVGKAHTVVHRRGVVRVQLSMRVGSRHAPPKILYARARRTAEEKVKRVEKLLADQSS</sequence>
<protein>
    <submittedName>
        <fullName evidence="4">Cell wall biogenesis protein Ecm15</fullName>
    </submittedName>
</protein>
<evidence type="ECO:0000256" key="1">
    <source>
        <dbReference type="ARBA" id="ARBA00010272"/>
    </source>
</evidence>
<name>A0A151GKZ2_DRECN</name>
<evidence type="ECO:0000256" key="2">
    <source>
        <dbReference type="SAM" id="MobiDB-lite"/>
    </source>
</evidence>
<feature type="region of interest" description="Disordered" evidence="2">
    <location>
        <begin position="44"/>
        <end position="65"/>
    </location>
</feature>
<evidence type="ECO:0000259" key="3">
    <source>
        <dbReference type="Pfam" id="PF01910"/>
    </source>
</evidence>
<dbReference type="InterPro" id="IPR051614">
    <property type="entry name" value="UPF0045_domain"/>
</dbReference>
<dbReference type="RefSeq" id="XP_040657101.1">
    <property type="nucleotide sequence ID" value="XM_040802068.1"/>
</dbReference>
<evidence type="ECO:0000313" key="4">
    <source>
        <dbReference type="EMBL" id="KYK57749.1"/>
    </source>
</evidence>
<dbReference type="Pfam" id="PF01910">
    <property type="entry name" value="Thiamine_BP"/>
    <property type="match status" value="2"/>
</dbReference>
<feature type="domain" description="Thiamine-binding protein" evidence="3">
    <location>
        <begin position="9"/>
        <end position="44"/>
    </location>
</feature>
<proteinExistence type="inferred from homology"/>
<dbReference type="FunCoup" id="A0A151GKZ2">
    <property type="interactions" value="18"/>
</dbReference>
<gene>
    <name evidence="4" type="ORF">DCS_04762</name>
</gene>
<comment type="caution">
    <text evidence="4">The sequence shown here is derived from an EMBL/GenBank/DDBJ whole genome shotgun (WGS) entry which is preliminary data.</text>
</comment>
<dbReference type="PANTHER" id="PTHR33777">
    <property type="entry name" value="UPF0045 PROTEIN ECM15"/>
    <property type="match status" value="1"/>
</dbReference>
<dbReference type="AlphaFoldDB" id="A0A151GKZ2"/>
<dbReference type="Proteomes" id="UP000076580">
    <property type="component" value="Chromosome 02"/>
</dbReference>
<dbReference type="SUPFAM" id="SSF89957">
    <property type="entry name" value="MTH1187/YkoF-like"/>
    <property type="match status" value="1"/>
</dbReference>
<dbReference type="PANTHER" id="PTHR33777:SF1">
    <property type="entry name" value="UPF0045 PROTEIN ECM15"/>
    <property type="match status" value="1"/>
</dbReference>
<organism evidence="4 5">
    <name type="scientific">Drechmeria coniospora</name>
    <name type="common">Nematophagous fungus</name>
    <name type="synonym">Meria coniospora</name>
    <dbReference type="NCBI Taxonomy" id="98403"/>
    <lineage>
        <taxon>Eukaryota</taxon>
        <taxon>Fungi</taxon>
        <taxon>Dikarya</taxon>
        <taxon>Ascomycota</taxon>
        <taxon>Pezizomycotina</taxon>
        <taxon>Sordariomycetes</taxon>
        <taxon>Hypocreomycetidae</taxon>
        <taxon>Hypocreales</taxon>
        <taxon>Ophiocordycipitaceae</taxon>
        <taxon>Drechmeria</taxon>
    </lineage>
</organism>
<dbReference type="GeneID" id="63717405"/>
<dbReference type="InParanoid" id="A0A151GKZ2"/>